<evidence type="ECO:0000313" key="4">
    <source>
        <dbReference type="Proteomes" id="UP000315471"/>
    </source>
</evidence>
<dbReference type="AlphaFoldDB" id="A0A5C6DKB1"/>
<feature type="domain" description="HPt" evidence="2">
    <location>
        <begin position="22"/>
        <end position="118"/>
    </location>
</feature>
<dbReference type="RefSeq" id="WP_146602496.1">
    <property type="nucleotide sequence ID" value="NZ_SJPY01000010.1"/>
</dbReference>
<dbReference type="GO" id="GO:0004672">
    <property type="term" value="F:protein kinase activity"/>
    <property type="evidence" value="ECO:0007669"/>
    <property type="project" value="UniProtKB-ARBA"/>
</dbReference>
<feature type="modified residue" description="Phosphohistidine" evidence="1">
    <location>
        <position position="61"/>
    </location>
</feature>
<dbReference type="PROSITE" id="PS50894">
    <property type="entry name" value="HPT"/>
    <property type="match status" value="1"/>
</dbReference>
<proteinExistence type="predicted"/>
<comment type="caution">
    <text evidence="3">The sequence shown here is derived from an EMBL/GenBank/DDBJ whole genome shotgun (WGS) entry which is preliminary data.</text>
</comment>
<gene>
    <name evidence="3" type="ORF">Q31b_54150</name>
</gene>
<keyword evidence="4" id="KW-1185">Reference proteome</keyword>
<accession>A0A5C6DKB1</accession>
<dbReference type="Proteomes" id="UP000315471">
    <property type="component" value="Unassembled WGS sequence"/>
</dbReference>
<dbReference type="InterPro" id="IPR008207">
    <property type="entry name" value="Sig_transdc_His_kin_Hpt_dom"/>
</dbReference>
<name>A0A5C6DKB1_9BACT</name>
<evidence type="ECO:0000256" key="1">
    <source>
        <dbReference type="PROSITE-ProRule" id="PRU00110"/>
    </source>
</evidence>
<organism evidence="3 4">
    <name type="scientific">Novipirellula aureliae</name>
    <dbReference type="NCBI Taxonomy" id="2527966"/>
    <lineage>
        <taxon>Bacteria</taxon>
        <taxon>Pseudomonadati</taxon>
        <taxon>Planctomycetota</taxon>
        <taxon>Planctomycetia</taxon>
        <taxon>Pirellulales</taxon>
        <taxon>Pirellulaceae</taxon>
        <taxon>Novipirellula</taxon>
    </lineage>
</organism>
<protein>
    <submittedName>
        <fullName evidence="3">Hpt domain protein</fullName>
    </submittedName>
</protein>
<dbReference type="Pfam" id="PF01627">
    <property type="entry name" value="Hpt"/>
    <property type="match status" value="1"/>
</dbReference>
<evidence type="ECO:0000259" key="2">
    <source>
        <dbReference type="PROSITE" id="PS50894"/>
    </source>
</evidence>
<dbReference type="GO" id="GO:0000160">
    <property type="term" value="P:phosphorelay signal transduction system"/>
    <property type="evidence" value="ECO:0007669"/>
    <property type="project" value="InterPro"/>
</dbReference>
<dbReference type="InterPro" id="IPR036641">
    <property type="entry name" value="HPT_dom_sf"/>
</dbReference>
<dbReference type="EMBL" id="SJPY01000010">
    <property type="protein sequence ID" value="TWU35319.1"/>
    <property type="molecule type" value="Genomic_DNA"/>
</dbReference>
<keyword evidence="1" id="KW-0597">Phosphoprotein</keyword>
<dbReference type="OrthoDB" id="280534at2"/>
<reference evidence="3 4" key="1">
    <citation type="submission" date="2019-02" db="EMBL/GenBank/DDBJ databases">
        <title>Deep-cultivation of Planctomycetes and their phenomic and genomic characterization uncovers novel biology.</title>
        <authorList>
            <person name="Wiegand S."/>
            <person name="Jogler M."/>
            <person name="Boedeker C."/>
            <person name="Pinto D."/>
            <person name="Vollmers J."/>
            <person name="Rivas-Marin E."/>
            <person name="Kohn T."/>
            <person name="Peeters S.H."/>
            <person name="Heuer A."/>
            <person name="Rast P."/>
            <person name="Oberbeckmann S."/>
            <person name="Bunk B."/>
            <person name="Jeske O."/>
            <person name="Meyerdierks A."/>
            <person name="Storesund J.E."/>
            <person name="Kallscheuer N."/>
            <person name="Luecker S."/>
            <person name="Lage O.M."/>
            <person name="Pohl T."/>
            <person name="Merkel B.J."/>
            <person name="Hornburger P."/>
            <person name="Mueller R.-W."/>
            <person name="Bruemmer F."/>
            <person name="Labrenz M."/>
            <person name="Spormann A.M."/>
            <person name="Op Den Camp H."/>
            <person name="Overmann J."/>
            <person name="Amann R."/>
            <person name="Jetten M.S.M."/>
            <person name="Mascher T."/>
            <person name="Medema M.H."/>
            <person name="Devos D.P."/>
            <person name="Kaster A.-K."/>
            <person name="Ovreas L."/>
            <person name="Rohde M."/>
            <person name="Galperin M.Y."/>
            <person name="Jogler C."/>
        </authorList>
    </citation>
    <scope>NUCLEOTIDE SEQUENCE [LARGE SCALE GENOMIC DNA]</scope>
    <source>
        <strain evidence="3 4">Q31b</strain>
    </source>
</reference>
<sequence>MSLLTQQQRTRFDQALTRVGGDEEMLIVLARMAVEDAPPLMEKLEAQLANQELSGVAKTTHAFKGLLSTFETGTPVEQLQAIMDAAKEGDLKTASGCYRELKPAINELLHQIDQLLAE</sequence>
<dbReference type="Gene3D" id="1.20.120.160">
    <property type="entry name" value="HPT domain"/>
    <property type="match status" value="1"/>
</dbReference>
<dbReference type="SUPFAM" id="SSF47226">
    <property type="entry name" value="Histidine-containing phosphotransfer domain, HPT domain"/>
    <property type="match status" value="1"/>
</dbReference>
<evidence type="ECO:0000313" key="3">
    <source>
        <dbReference type="EMBL" id="TWU35319.1"/>
    </source>
</evidence>